<protein>
    <submittedName>
        <fullName evidence="2">Uncharacterized protein</fullName>
    </submittedName>
</protein>
<proteinExistence type="predicted"/>
<sequence length="110" mass="12799">MAGSACRNWPDRKASLWAYMHGAGTRMVPGQFQYIWHILGWRNRLNTTRKNSRKSASSSSPQGRHCCSSKSQHRLRGHTTAMETATSQITQLVELHMFFYNYDTWYNNDQ</sequence>
<dbReference type="Proteomes" id="UP000314294">
    <property type="component" value="Unassembled WGS sequence"/>
</dbReference>
<feature type="region of interest" description="Disordered" evidence="1">
    <location>
        <begin position="49"/>
        <end position="81"/>
    </location>
</feature>
<evidence type="ECO:0000256" key="1">
    <source>
        <dbReference type="SAM" id="MobiDB-lite"/>
    </source>
</evidence>
<gene>
    <name evidence="2" type="ORF">EYF80_013465</name>
</gene>
<accession>A0A4Z2IEN2</accession>
<evidence type="ECO:0000313" key="2">
    <source>
        <dbReference type="EMBL" id="TNN76386.1"/>
    </source>
</evidence>
<comment type="caution">
    <text evidence="2">The sequence shown here is derived from an EMBL/GenBank/DDBJ whole genome shotgun (WGS) entry which is preliminary data.</text>
</comment>
<reference evidence="2 3" key="1">
    <citation type="submission" date="2019-03" db="EMBL/GenBank/DDBJ databases">
        <title>First draft genome of Liparis tanakae, snailfish: a comprehensive survey of snailfish specific genes.</title>
        <authorList>
            <person name="Kim W."/>
            <person name="Song I."/>
            <person name="Jeong J.-H."/>
            <person name="Kim D."/>
            <person name="Kim S."/>
            <person name="Ryu S."/>
            <person name="Song J.Y."/>
            <person name="Lee S.K."/>
        </authorList>
    </citation>
    <scope>NUCLEOTIDE SEQUENCE [LARGE SCALE GENOMIC DNA]</scope>
    <source>
        <tissue evidence="2">Muscle</tissue>
    </source>
</reference>
<keyword evidence="3" id="KW-1185">Reference proteome</keyword>
<dbReference type="AlphaFoldDB" id="A0A4Z2IEN2"/>
<organism evidence="2 3">
    <name type="scientific">Liparis tanakae</name>
    <name type="common">Tanaka's snailfish</name>
    <dbReference type="NCBI Taxonomy" id="230148"/>
    <lineage>
        <taxon>Eukaryota</taxon>
        <taxon>Metazoa</taxon>
        <taxon>Chordata</taxon>
        <taxon>Craniata</taxon>
        <taxon>Vertebrata</taxon>
        <taxon>Euteleostomi</taxon>
        <taxon>Actinopterygii</taxon>
        <taxon>Neopterygii</taxon>
        <taxon>Teleostei</taxon>
        <taxon>Neoteleostei</taxon>
        <taxon>Acanthomorphata</taxon>
        <taxon>Eupercaria</taxon>
        <taxon>Perciformes</taxon>
        <taxon>Cottioidei</taxon>
        <taxon>Cottales</taxon>
        <taxon>Liparidae</taxon>
        <taxon>Liparis</taxon>
    </lineage>
</organism>
<evidence type="ECO:0000313" key="3">
    <source>
        <dbReference type="Proteomes" id="UP000314294"/>
    </source>
</evidence>
<dbReference type="EMBL" id="SRLO01000094">
    <property type="protein sequence ID" value="TNN76386.1"/>
    <property type="molecule type" value="Genomic_DNA"/>
</dbReference>
<name>A0A4Z2IEN2_9TELE</name>